<evidence type="ECO:0000259" key="1">
    <source>
        <dbReference type="PROSITE" id="PS51186"/>
    </source>
</evidence>
<dbReference type="InterPro" id="IPR052523">
    <property type="entry name" value="Trichothecene_AcTrans"/>
</dbReference>
<protein>
    <submittedName>
        <fullName evidence="2">GNAT family N-acetyltransferase</fullName>
    </submittedName>
</protein>
<dbReference type="InterPro" id="IPR000182">
    <property type="entry name" value="GNAT_dom"/>
</dbReference>
<dbReference type="PROSITE" id="PS51186">
    <property type="entry name" value="GNAT"/>
    <property type="match status" value="1"/>
</dbReference>
<accession>A0A9E5JPK7</accession>
<proteinExistence type="predicted"/>
<comment type="caution">
    <text evidence="2">The sequence shown here is derived from an EMBL/GenBank/DDBJ whole genome shotgun (WGS) entry which is preliminary data.</text>
</comment>
<dbReference type="SUPFAM" id="SSF55729">
    <property type="entry name" value="Acyl-CoA N-acyltransferases (Nat)"/>
    <property type="match status" value="1"/>
</dbReference>
<dbReference type="GO" id="GO:0016747">
    <property type="term" value="F:acyltransferase activity, transferring groups other than amino-acyl groups"/>
    <property type="evidence" value="ECO:0007669"/>
    <property type="project" value="InterPro"/>
</dbReference>
<name>A0A9E5JPK7_9MICO</name>
<gene>
    <name evidence="2" type="ORF">FK219_009450</name>
</gene>
<dbReference type="Proteomes" id="UP000818266">
    <property type="component" value="Unassembled WGS sequence"/>
</dbReference>
<dbReference type="EMBL" id="VIKT02000015">
    <property type="protein sequence ID" value="NHF63459.1"/>
    <property type="molecule type" value="Genomic_DNA"/>
</dbReference>
<dbReference type="Pfam" id="PF00583">
    <property type="entry name" value="Acetyltransf_1"/>
    <property type="match status" value="1"/>
</dbReference>
<dbReference type="PANTHER" id="PTHR42791:SF1">
    <property type="entry name" value="N-ACETYLTRANSFERASE DOMAIN-CONTAINING PROTEIN"/>
    <property type="match status" value="1"/>
</dbReference>
<dbReference type="AlphaFoldDB" id="A0A9E5JPK7"/>
<dbReference type="Gene3D" id="3.40.630.30">
    <property type="match status" value="1"/>
</dbReference>
<feature type="domain" description="N-acetyltransferase" evidence="1">
    <location>
        <begin position="6"/>
        <end position="209"/>
    </location>
</feature>
<reference evidence="2 3" key="1">
    <citation type="submission" date="2019-06" db="EMBL/GenBank/DDBJ databases">
        <authorList>
            <person name="De-Chao Zhang Q."/>
        </authorList>
    </citation>
    <scope>NUCLEOTIDE SEQUENCE [LARGE SCALE GENOMIC DNA]</scope>
    <source>
        <strain evidence="2 3">KN1116</strain>
    </source>
</reference>
<evidence type="ECO:0000313" key="3">
    <source>
        <dbReference type="Proteomes" id="UP000818266"/>
    </source>
</evidence>
<evidence type="ECO:0000313" key="2">
    <source>
        <dbReference type="EMBL" id="NHF63459.1"/>
    </source>
</evidence>
<dbReference type="InterPro" id="IPR016181">
    <property type="entry name" value="Acyl_CoA_acyltransferase"/>
</dbReference>
<dbReference type="PANTHER" id="PTHR42791">
    <property type="entry name" value="GNAT FAMILY ACETYLTRANSFERASE"/>
    <property type="match status" value="1"/>
</dbReference>
<sequence>MTATAVTIRPAAAHEHEPAARLLADAFAHDPLVRAATARASAPNAARAAIFRTSLSTTLDQGGTVLVAVDEGTLLGAAIILDPSRGRLRTLAGRVRAGGRFLRMLPLLGRRGLTLLNDADRASRRHAPGDPHHVLTAVGVTAAARGRGIGRSLVEATVDRAREQGNSWGVRLETENSENVDHYRRWGFDLAASVAVRPVTVHVMVHPVREAGSA</sequence>
<keyword evidence="3" id="KW-1185">Reference proteome</keyword>
<dbReference type="RefSeq" id="WP_152583857.1">
    <property type="nucleotide sequence ID" value="NZ_VIKT02000015.1"/>
</dbReference>
<dbReference type="CDD" id="cd04301">
    <property type="entry name" value="NAT_SF"/>
    <property type="match status" value="1"/>
</dbReference>
<reference evidence="2 3" key="2">
    <citation type="submission" date="2020-03" db="EMBL/GenBank/DDBJ databases">
        <title>Chryseoglobus sp. isolated from a deep-sea seamount.</title>
        <authorList>
            <person name="Zhang D.-C."/>
        </authorList>
    </citation>
    <scope>NUCLEOTIDE SEQUENCE [LARGE SCALE GENOMIC DNA]</scope>
    <source>
        <strain evidence="2 3">KN1116</strain>
    </source>
</reference>
<organism evidence="2 3">
    <name type="scientific">Microcella pacifica</name>
    <dbReference type="NCBI Taxonomy" id="2591847"/>
    <lineage>
        <taxon>Bacteria</taxon>
        <taxon>Bacillati</taxon>
        <taxon>Actinomycetota</taxon>
        <taxon>Actinomycetes</taxon>
        <taxon>Micrococcales</taxon>
        <taxon>Microbacteriaceae</taxon>
        <taxon>Microcella</taxon>
    </lineage>
</organism>
<dbReference type="OrthoDB" id="9788300at2"/>